<sequence length="158" mass="17723">MMNSKIETPGHIVRTLKDGLPILWTYVPEMPDVDTRTAMPWLTVVGWKYDGAAGQGMPGSQENQHILKLEAALANVELGGFCMEVYRRIGAGLREFVLYIHDRDQFMHEFNRCVAGHPRYPIAINFYRDEAWSELQDLIDDFEAAAPANQGSASPAIA</sequence>
<dbReference type="GeneID" id="43166513"/>
<reference evidence="2 3" key="1">
    <citation type="submission" date="2023-11" db="EMBL/GenBank/DDBJ databases">
        <title>MicrobeMod: A computational toolkit for identifying prokaryotic methylation and restriction-modification with nanopore sequencing.</title>
        <authorList>
            <person name="Crits-Christoph A."/>
            <person name="Kang S.C."/>
            <person name="Lee H."/>
            <person name="Ostrov N."/>
        </authorList>
    </citation>
    <scope>NUCLEOTIDE SEQUENCE [LARGE SCALE GENOMIC DNA]</scope>
    <source>
        <strain evidence="2 3">ATCC 25935</strain>
    </source>
</reference>
<dbReference type="Proteomes" id="UP001326110">
    <property type="component" value="Chromosome"/>
</dbReference>
<accession>A0ABZ0XTX1</accession>
<dbReference type="EMBL" id="CP140152">
    <property type="protein sequence ID" value="WQH02883.1"/>
    <property type="molecule type" value="Genomic_DNA"/>
</dbReference>
<proteinExistence type="predicted"/>
<organism evidence="2 3">
    <name type="scientific">Duganella zoogloeoides</name>
    <dbReference type="NCBI Taxonomy" id="75659"/>
    <lineage>
        <taxon>Bacteria</taxon>
        <taxon>Pseudomonadati</taxon>
        <taxon>Pseudomonadota</taxon>
        <taxon>Betaproteobacteria</taxon>
        <taxon>Burkholderiales</taxon>
        <taxon>Oxalobacteraceae</taxon>
        <taxon>Telluria group</taxon>
        <taxon>Duganella</taxon>
    </lineage>
</organism>
<evidence type="ECO:0000259" key="1">
    <source>
        <dbReference type="Pfam" id="PF05117"/>
    </source>
</evidence>
<dbReference type="Pfam" id="PF05117">
    <property type="entry name" value="DUF695"/>
    <property type="match status" value="1"/>
</dbReference>
<evidence type="ECO:0000313" key="3">
    <source>
        <dbReference type="Proteomes" id="UP001326110"/>
    </source>
</evidence>
<gene>
    <name evidence="2" type="ORF">SR858_17655</name>
</gene>
<keyword evidence="3" id="KW-1185">Reference proteome</keyword>
<name>A0ABZ0XTX1_9BURK</name>
<dbReference type="RefSeq" id="WP_019920311.1">
    <property type="nucleotide sequence ID" value="NZ_CP140152.1"/>
</dbReference>
<protein>
    <submittedName>
        <fullName evidence="2">DUF695 domain-containing protein</fullName>
    </submittedName>
</protein>
<dbReference type="InterPro" id="IPR016097">
    <property type="entry name" value="DUF695"/>
</dbReference>
<evidence type="ECO:0000313" key="2">
    <source>
        <dbReference type="EMBL" id="WQH02883.1"/>
    </source>
</evidence>
<feature type="domain" description="DUF695" evidence="1">
    <location>
        <begin position="43"/>
        <end position="133"/>
    </location>
</feature>